<feature type="compositionally biased region" description="Gly residues" evidence="1">
    <location>
        <begin position="53"/>
        <end position="74"/>
    </location>
</feature>
<dbReference type="PANTHER" id="PTHR42091">
    <property type="entry name" value="CONSERVED GLYCINE-RICH PROTEIN (AFU_ORTHOLOGUE AFUA_7G02440)"/>
    <property type="match status" value="1"/>
</dbReference>
<reference evidence="4 5" key="1">
    <citation type="submission" date="2024-09" db="EMBL/GenBank/DDBJ databases">
        <title>Itraconazole resistance in Madurella fahalii resulting from another homologue of gene encoding cytochrome P450 14-alpha sterol demethylase (CYP51).</title>
        <authorList>
            <person name="Yoshioka I."/>
            <person name="Fahal A.H."/>
            <person name="Kaneko S."/>
            <person name="Yaguchi T."/>
        </authorList>
    </citation>
    <scope>NUCLEOTIDE SEQUENCE [LARGE SCALE GENOMIC DNA]</scope>
    <source>
        <strain evidence="4 5">IFM 68171</strain>
    </source>
</reference>
<evidence type="ECO:0000259" key="3">
    <source>
        <dbReference type="Pfam" id="PF24866"/>
    </source>
</evidence>
<dbReference type="PANTHER" id="PTHR42091:SF1">
    <property type="entry name" value="CONSERVED GLYCINE-RICH PROTEIN (AFU_ORTHOLOGUE AFUA_7G02440)"/>
    <property type="match status" value="1"/>
</dbReference>
<dbReference type="GeneID" id="98171202"/>
<keyword evidence="2" id="KW-0732">Signal</keyword>
<name>A0ABQ0FXL5_9PEZI</name>
<evidence type="ECO:0000256" key="1">
    <source>
        <dbReference type="SAM" id="MobiDB-lite"/>
    </source>
</evidence>
<sequence length="254" mass="25965">MRVSLALLLALVADATVHAVVAPPAAEVAPHQALQKAQRDEPPSGELWKRRGGGGGGGRGGGGSSSGGNRGGSGSSSSGPRPGSGPPRSFGNGQYYGGGSPRPYQSGGRSPGGIAPVFFGAAFLAFWPGVWLYGAHLYYHPRPYTFYNQTSQENETKPVICACDPHNLCGCDNGTTEYMNDLIGDGNYTTLDRSVVTVANVNGTSTILINGTLPNGTTAPTDGESVAGTGLQALLEGVGWWPVVAAVSAIVFTA</sequence>
<dbReference type="Proteomes" id="UP001628179">
    <property type="component" value="Unassembled WGS sequence"/>
</dbReference>
<evidence type="ECO:0000313" key="4">
    <source>
        <dbReference type="EMBL" id="GAB1310247.1"/>
    </source>
</evidence>
<comment type="caution">
    <text evidence="4">The sequence shown here is derived from an EMBL/GenBank/DDBJ whole genome shotgun (WGS) entry which is preliminary data.</text>
</comment>
<feature type="signal peptide" evidence="2">
    <location>
        <begin position="1"/>
        <end position="19"/>
    </location>
</feature>
<protein>
    <recommendedName>
        <fullName evidence="3">DUF7732 domain-containing protein</fullName>
    </recommendedName>
</protein>
<dbReference type="InterPro" id="IPR056634">
    <property type="entry name" value="DUF7732"/>
</dbReference>
<dbReference type="RefSeq" id="XP_070911980.1">
    <property type="nucleotide sequence ID" value="XM_071055879.1"/>
</dbReference>
<keyword evidence="5" id="KW-1185">Reference proteome</keyword>
<feature type="chain" id="PRO_5046931293" description="DUF7732 domain-containing protein" evidence="2">
    <location>
        <begin position="20"/>
        <end position="254"/>
    </location>
</feature>
<feature type="domain" description="DUF7732" evidence="3">
    <location>
        <begin position="95"/>
        <end position="217"/>
    </location>
</feature>
<feature type="region of interest" description="Disordered" evidence="1">
    <location>
        <begin position="31"/>
        <end position="109"/>
    </location>
</feature>
<proteinExistence type="predicted"/>
<gene>
    <name evidence="4" type="ORF">MFIFM68171_00457</name>
</gene>
<dbReference type="Pfam" id="PF24866">
    <property type="entry name" value="DUF7732"/>
    <property type="match status" value="1"/>
</dbReference>
<feature type="compositionally biased region" description="Low complexity" evidence="1">
    <location>
        <begin position="75"/>
        <end position="93"/>
    </location>
</feature>
<accession>A0ABQ0FXL5</accession>
<evidence type="ECO:0000256" key="2">
    <source>
        <dbReference type="SAM" id="SignalP"/>
    </source>
</evidence>
<evidence type="ECO:0000313" key="5">
    <source>
        <dbReference type="Proteomes" id="UP001628179"/>
    </source>
</evidence>
<dbReference type="EMBL" id="BAAFSV010000001">
    <property type="protein sequence ID" value="GAB1310247.1"/>
    <property type="molecule type" value="Genomic_DNA"/>
</dbReference>
<organism evidence="4 5">
    <name type="scientific">Madurella fahalii</name>
    <dbReference type="NCBI Taxonomy" id="1157608"/>
    <lineage>
        <taxon>Eukaryota</taxon>
        <taxon>Fungi</taxon>
        <taxon>Dikarya</taxon>
        <taxon>Ascomycota</taxon>
        <taxon>Pezizomycotina</taxon>
        <taxon>Sordariomycetes</taxon>
        <taxon>Sordariomycetidae</taxon>
        <taxon>Sordariales</taxon>
        <taxon>Sordariales incertae sedis</taxon>
        <taxon>Madurella</taxon>
    </lineage>
</organism>